<dbReference type="KEGG" id="gom:D7316_03184"/>
<dbReference type="EC" id="2.5.1.32" evidence="1"/>
<dbReference type="EMBL" id="CP033972">
    <property type="protein sequence ID" value="AZG46583.1"/>
    <property type="molecule type" value="Genomic_DNA"/>
</dbReference>
<evidence type="ECO:0000313" key="2">
    <source>
        <dbReference type="Proteomes" id="UP000271469"/>
    </source>
</evidence>
<dbReference type="SFLD" id="SFLDG01212">
    <property type="entry name" value="Phytoene_synthase_like"/>
    <property type="match status" value="1"/>
</dbReference>
<keyword evidence="1" id="KW-0808">Transferase</keyword>
<dbReference type="Gene3D" id="1.10.600.10">
    <property type="entry name" value="Farnesyl Diphosphate Synthase"/>
    <property type="match status" value="1"/>
</dbReference>
<dbReference type="Proteomes" id="UP000271469">
    <property type="component" value="Chromosome"/>
</dbReference>
<dbReference type="PANTHER" id="PTHR31480">
    <property type="entry name" value="BIFUNCTIONAL LYCOPENE CYCLASE/PHYTOENE SYNTHASE"/>
    <property type="match status" value="1"/>
</dbReference>
<accession>A0A3G8JNL1</accession>
<dbReference type="OrthoDB" id="9807580at2"/>
<dbReference type="SUPFAM" id="SSF48576">
    <property type="entry name" value="Terpenoid synthases"/>
    <property type="match status" value="1"/>
</dbReference>
<protein>
    <submittedName>
        <fullName evidence="1">15-cis-phytoene synthase</fullName>
        <ecNumber evidence="1">2.5.1.32</ecNumber>
    </submittedName>
</protein>
<organism evidence="1 2">
    <name type="scientific">Gordonia insulae</name>
    <dbReference type="NCBI Taxonomy" id="2420509"/>
    <lineage>
        <taxon>Bacteria</taxon>
        <taxon>Bacillati</taxon>
        <taxon>Actinomycetota</taxon>
        <taxon>Actinomycetes</taxon>
        <taxon>Mycobacteriales</taxon>
        <taxon>Gordoniaceae</taxon>
        <taxon>Gordonia</taxon>
    </lineage>
</organism>
<dbReference type="RefSeq" id="WP_124709072.1">
    <property type="nucleotide sequence ID" value="NZ_CP033972.1"/>
</dbReference>
<proteinExistence type="predicted"/>
<dbReference type="GO" id="GO:0004311">
    <property type="term" value="F:geranylgeranyl diphosphate synthase activity"/>
    <property type="evidence" value="ECO:0007669"/>
    <property type="project" value="InterPro"/>
</dbReference>
<dbReference type="SFLD" id="SFLDG01018">
    <property type="entry name" value="Squalene/Phytoene_Synthase_Lik"/>
    <property type="match status" value="1"/>
</dbReference>
<gene>
    <name evidence="1" type="primary">crtB_2</name>
    <name evidence="1" type="ORF">D7316_03184</name>
</gene>
<evidence type="ECO:0000313" key="1">
    <source>
        <dbReference type="EMBL" id="AZG46583.1"/>
    </source>
</evidence>
<sequence length="308" mass="33401">MTSVTRGSSTDRADLPYHHYDALAEASASLIIRSYSSSFGLASRLLAEPVRRDVHNIYALVRVADEIVDAPRPEQDSAQRRDALDAFERETHTAMATGVSTNLVIHAFARTAQRVGIDTSLTAPFFASMRSDVDVVTHDERSLATYIYGSAEVVGLMCLRAFLAGDPRCAADYDDLAPGAQRLGSAFQKINFLRDFGDDSQQLGRRYLVGLDPADPTDTAWNRWLDDIDLDLAAAAAVIPRLPRSSRIAVCTAHDLFAALSTRLRDTPADVALRQRVRVSSAAKARIATAAALRRGQPRPAPAGAVHG</sequence>
<dbReference type="Pfam" id="PF00494">
    <property type="entry name" value="SQS_PSY"/>
    <property type="match status" value="1"/>
</dbReference>
<dbReference type="InterPro" id="IPR002060">
    <property type="entry name" value="Squ/phyt_synthse"/>
</dbReference>
<dbReference type="InterPro" id="IPR008949">
    <property type="entry name" value="Isoprenoid_synthase_dom_sf"/>
</dbReference>
<reference evidence="1 2" key="1">
    <citation type="submission" date="2018-11" db="EMBL/GenBank/DDBJ databases">
        <title>Gordonia insulae sp. nov., isolated from an island soil.</title>
        <authorList>
            <person name="Kim Y.S."/>
            <person name="Kim S.B."/>
        </authorList>
    </citation>
    <scope>NUCLEOTIDE SEQUENCE [LARGE SCALE GENOMIC DNA]</scope>
    <source>
        <strain evidence="1 2">MMS17-SY073</strain>
    </source>
</reference>
<keyword evidence="2" id="KW-1185">Reference proteome</keyword>
<name>A0A3G8JNL1_9ACTN</name>
<dbReference type="AlphaFoldDB" id="A0A3G8JNL1"/>
<dbReference type="SFLD" id="SFLDS00005">
    <property type="entry name" value="Isoprenoid_Synthase_Type_I"/>
    <property type="match status" value="1"/>
</dbReference>
<dbReference type="InterPro" id="IPR044843">
    <property type="entry name" value="Trans_IPPS_bact-type"/>
</dbReference>